<keyword evidence="4" id="KW-0812">Transmembrane</keyword>
<dbReference type="GO" id="GO:0099621">
    <property type="term" value="F:undecaprenyl-phosphate 4-deoxy-4-formamido-L-arabinose transferase activity"/>
    <property type="evidence" value="ECO:0007669"/>
    <property type="project" value="TreeGrafter"/>
</dbReference>
<keyword evidence="6" id="KW-1133">Transmembrane helix</keyword>
<reference evidence="10" key="1">
    <citation type="submission" date="2017-12" db="EMBL/GenBank/DDBJ databases">
        <title>Draft genome sequence of Telmatospirillum siberiense 26-4b1T, an acidotolerant peatland alphaproteobacterium potentially involved in sulfur cycling.</title>
        <authorList>
            <person name="Hausmann B."/>
            <person name="Pjevac P."/>
            <person name="Schreck K."/>
            <person name="Herbold C.W."/>
            <person name="Daims H."/>
            <person name="Wagner M."/>
            <person name="Pester M."/>
            <person name="Loy A."/>
        </authorList>
    </citation>
    <scope>NUCLEOTIDE SEQUENCE [LARGE SCALE GENOMIC DNA]</scope>
    <source>
        <strain evidence="10">26-4b1</strain>
    </source>
</reference>
<name>A0A2N3Q082_9PROT</name>
<dbReference type="PANTHER" id="PTHR48090">
    <property type="entry name" value="UNDECAPRENYL-PHOSPHATE 4-DEOXY-4-FORMAMIDO-L-ARABINOSE TRANSFERASE-RELATED"/>
    <property type="match status" value="1"/>
</dbReference>
<dbReference type="GO" id="GO:0005886">
    <property type="term" value="C:plasma membrane"/>
    <property type="evidence" value="ECO:0007669"/>
    <property type="project" value="TreeGrafter"/>
</dbReference>
<dbReference type="FunFam" id="3.90.550.10:FF:000170">
    <property type="entry name" value="Dolichol-phosphate mannosyltransferase"/>
    <property type="match status" value="1"/>
</dbReference>
<dbReference type="GO" id="GO:0009103">
    <property type="term" value="P:lipopolysaccharide biosynthetic process"/>
    <property type="evidence" value="ECO:0007669"/>
    <property type="project" value="UniProtKB-KW"/>
</dbReference>
<dbReference type="PANTHER" id="PTHR48090:SF3">
    <property type="entry name" value="UNDECAPRENYL-PHOSPHATE 4-DEOXY-4-FORMAMIDO-L-ARABINOSE TRANSFERASE"/>
    <property type="match status" value="1"/>
</dbReference>
<keyword evidence="3 9" id="KW-0808">Transferase</keyword>
<evidence type="ECO:0000313" key="9">
    <source>
        <dbReference type="EMBL" id="PKU26056.1"/>
    </source>
</evidence>
<dbReference type="InterPro" id="IPR029044">
    <property type="entry name" value="Nucleotide-diphossugar_trans"/>
</dbReference>
<evidence type="ECO:0000256" key="3">
    <source>
        <dbReference type="ARBA" id="ARBA00022679"/>
    </source>
</evidence>
<dbReference type="AlphaFoldDB" id="A0A2N3Q082"/>
<keyword evidence="1" id="KW-1003">Cell membrane</keyword>
<organism evidence="9 10">
    <name type="scientific">Telmatospirillum siberiense</name>
    <dbReference type="NCBI Taxonomy" id="382514"/>
    <lineage>
        <taxon>Bacteria</taxon>
        <taxon>Pseudomonadati</taxon>
        <taxon>Pseudomonadota</taxon>
        <taxon>Alphaproteobacteria</taxon>
        <taxon>Rhodospirillales</taxon>
        <taxon>Rhodospirillaceae</taxon>
        <taxon>Telmatospirillum</taxon>
    </lineage>
</organism>
<evidence type="ECO:0000256" key="7">
    <source>
        <dbReference type="ARBA" id="ARBA00023136"/>
    </source>
</evidence>
<dbReference type="OrthoDB" id="9807795at2"/>
<dbReference type="EMBL" id="PIUM01000002">
    <property type="protein sequence ID" value="PKU26056.1"/>
    <property type="molecule type" value="Genomic_DNA"/>
</dbReference>
<proteinExistence type="predicted"/>
<dbReference type="Pfam" id="PF00535">
    <property type="entry name" value="Glycos_transf_2"/>
    <property type="match status" value="1"/>
</dbReference>
<dbReference type="SUPFAM" id="SSF53448">
    <property type="entry name" value="Nucleotide-diphospho-sugar transferases"/>
    <property type="match status" value="1"/>
</dbReference>
<gene>
    <name evidence="9" type="ORF">CWS72_02655</name>
</gene>
<comment type="caution">
    <text evidence="9">The sequence shown here is derived from an EMBL/GenBank/DDBJ whole genome shotgun (WGS) entry which is preliminary data.</text>
</comment>
<evidence type="ECO:0000259" key="8">
    <source>
        <dbReference type="Pfam" id="PF00535"/>
    </source>
</evidence>
<evidence type="ECO:0000256" key="2">
    <source>
        <dbReference type="ARBA" id="ARBA00022676"/>
    </source>
</evidence>
<evidence type="ECO:0000256" key="5">
    <source>
        <dbReference type="ARBA" id="ARBA00022985"/>
    </source>
</evidence>
<dbReference type="RefSeq" id="WP_101249017.1">
    <property type="nucleotide sequence ID" value="NZ_PIUM01000002.1"/>
</dbReference>
<evidence type="ECO:0000256" key="1">
    <source>
        <dbReference type="ARBA" id="ARBA00022475"/>
    </source>
</evidence>
<keyword evidence="2 9" id="KW-0328">Glycosyltransferase</keyword>
<protein>
    <submittedName>
        <fullName evidence="9">Dolichol-phosphate mannosyltransferase</fullName>
    </submittedName>
</protein>
<evidence type="ECO:0000313" key="10">
    <source>
        <dbReference type="Proteomes" id="UP000233293"/>
    </source>
</evidence>
<dbReference type="CDD" id="cd04179">
    <property type="entry name" value="DPM_DPG-synthase_like"/>
    <property type="match status" value="1"/>
</dbReference>
<keyword evidence="10" id="KW-1185">Reference proteome</keyword>
<evidence type="ECO:0000256" key="6">
    <source>
        <dbReference type="ARBA" id="ARBA00022989"/>
    </source>
</evidence>
<evidence type="ECO:0000256" key="4">
    <source>
        <dbReference type="ARBA" id="ARBA00022692"/>
    </source>
</evidence>
<dbReference type="InterPro" id="IPR050256">
    <property type="entry name" value="Glycosyltransferase_2"/>
</dbReference>
<dbReference type="Gene3D" id="3.90.550.10">
    <property type="entry name" value="Spore Coat Polysaccharide Biosynthesis Protein SpsA, Chain A"/>
    <property type="match status" value="1"/>
</dbReference>
<dbReference type="InterPro" id="IPR001173">
    <property type="entry name" value="Glyco_trans_2-like"/>
</dbReference>
<sequence length="249" mass="27767">MSDKDLSPPRIAVVVPVKNEADNILPLLGEITAALSDRWPFEIVYVDDGSDDETPAVLAAAKRDFPQLRLVRHRESCGQSQAVATGVKAARAPYIATLDGDGQNDPADIPALFERFLSASESDRDLLLIAGFRQKRQDNGLRRLSSKVANGIRASLLNDATPDSGCGLKLFSRDAFLDMPRFNHMHRFLPALMIRRGGDVVSVRVNHRPRERGVSKYGLWNRLWVGIVDLFGVMWLQRRASVPIIDRRD</sequence>
<keyword evidence="5" id="KW-0448">Lipopolysaccharide biosynthesis</keyword>
<dbReference type="Proteomes" id="UP000233293">
    <property type="component" value="Unassembled WGS sequence"/>
</dbReference>
<keyword evidence="7" id="KW-0472">Membrane</keyword>
<feature type="domain" description="Glycosyltransferase 2-like" evidence="8">
    <location>
        <begin position="13"/>
        <end position="176"/>
    </location>
</feature>
<accession>A0A2N3Q082</accession>